<dbReference type="Proteomes" id="UP000664385">
    <property type="component" value="Unassembled WGS sequence"/>
</dbReference>
<gene>
    <name evidence="4" type="ORF">JF543_01730</name>
</gene>
<organism evidence="4 5">
    <name type="scientific">Microbacterium esteraromaticum</name>
    <dbReference type="NCBI Taxonomy" id="57043"/>
    <lineage>
        <taxon>Bacteria</taxon>
        <taxon>Bacillati</taxon>
        <taxon>Actinomycetota</taxon>
        <taxon>Actinomycetes</taxon>
        <taxon>Micrococcales</taxon>
        <taxon>Microbacteriaceae</taxon>
        <taxon>Microbacterium</taxon>
    </lineage>
</organism>
<dbReference type="GO" id="GO:0071949">
    <property type="term" value="F:FAD binding"/>
    <property type="evidence" value="ECO:0007669"/>
    <property type="project" value="InterPro"/>
</dbReference>
<evidence type="ECO:0000259" key="3">
    <source>
        <dbReference type="Pfam" id="PF01494"/>
    </source>
</evidence>
<evidence type="ECO:0000256" key="1">
    <source>
        <dbReference type="ARBA" id="ARBA00023002"/>
    </source>
</evidence>
<dbReference type="Pfam" id="PF01494">
    <property type="entry name" value="FAD_binding_3"/>
    <property type="match status" value="1"/>
</dbReference>
<dbReference type="PANTHER" id="PTHR13789:SF309">
    <property type="entry name" value="PUTATIVE (AFU_ORTHOLOGUE AFUA_6G14510)-RELATED"/>
    <property type="match status" value="1"/>
</dbReference>
<dbReference type="RefSeq" id="WP_206822559.1">
    <property type="nucleotide sequence ID" value="NZ_JAEMWU010000001.1"/>
</dbReference>
<dbReference type="SUPFAM" id="SSF51905">
    <property type="entry name" value="FAD/NAD(P)-binding domain"/>
    <property type="match status" value="1"/>
</dbReference>
<feature type="domain" description="FAD-binding" evidence="3">
    <location>
        <begin position="19"/>
        <end position="350"/>
    </location>
</feature>
<dbReference type="PANTHER" id="PTHR13789">
    <property type="entry name" value="MONOOXYGENASE"/>
    <property type="match status" value="1"/>
</dbReference>
<comment type="caution">
    <text evidence="4">The sequence shown here is derived from an EMBL/GenBank/DDBJ whole genome shotgun (WGS) entry which is preliminary data.</text>
</comment>
<proteinExistence type="predicted"/>
<sequence>MLTDTPLDAQITAQRNDRLRVLIVGAGVAGITLAQLLRRDGLHPVLVDRMPEMNHPGYMLALMPTVDQAFVDLGVHDDYLAAGTPMERYAFRSHRGTMLRSDSMSDLLRVYGSYNGISRGALIDVLTESGCPVTFGTTVQQVIDRTARFVDRDGASTGEAEFDLIVGADGIRSHMRSVLGSPAPQVVRTGWSGWVGWAEDLSDPTLGEEVWGNGFFLGAYPVKGRLGVFLGGPDADLSDGPAAFAASIRRRVDTLGPRLEASLRAIEAAPDPYLWRLDDARAARWVLPDGVLLGDAAAGFLPTAGIGAGMAIEAAWMLGRMLAHADRESLPALLEAWERVERPRVEAAQSNSRMLARLMFRRGRILAWLRETTLRRLSVRAVLGPIVKLVAGRPDPDAVAHQALRGMRS</sequence>
<dbReference type="InterPro" id="IPR050493">
    <property type="entry name" value="FAD-dep_Monooxygenase_BioMet"/>
</dbReference>
<dbReference type="GO" id="GO:0004497">
    <property type="term" value="F:monooxygenase activity"/>
    <property type="evidence" value="ECO:0007669"/>
    <property type="project" value="UniProtKB-KW"/>
</dbReference>
<name>A0A939DTM4_9MICO</name>
<protein>
    <submittedName>
        <fullName evidence="4">FAD-dependent monooxygenase</fullName>
    </submittedName>
</protein>
<dbReference type="InterPro" id="IPR036188">
    <property type="entry name" value="FAD/NAD-bd_sf"/>
</dbReference>
<evidence type="ECO:0000313" key="5">
    <source>
        <dbReference type="Proteomes" id="UP000664385"/>
    </source>
</evidence>
<dbReference type="Gene3D" id="3.50.50.60">
    <property type="entry name" value="FAD/NAD(P)-binding domain"/>
    <property type="match status" value="1"/>
</dbReference>
<keyword evidence="2 4" id="KW-0503">Monooxygenase</keyword>
<accession>A0A939DTM4</accession>
<dbReference type="InterPro" id="IPR002938">
    <property type="entry name" value="FAD-bd"/>
</dbReference>
<dbReference type="PRINTS" id="PR00420">
    <property type="entry name" value="RNGMNOXGNASE"/>
</dbReference>
<evidence type="ECO:0000313" key="4">
    <source>
        <dbReference type="EMBL" id="MBN8204675.1"/>
    </source>
</evidence>
<dbReference type="EMBL" id="JAEMWU010000001">
    <property type="protein sequence ID" value="MBN8204675.1"/>
    <property type="molecule type" value="Genomic_DNA"/>
</dbReference>
<dbReference type="AlphaFoldDB" id="A0A939DTM4"/>
<evidence type="ECO:0000256" key="2">
    <source>
        <dbReference type="ARBA" id="ARBA00023033"/>
    </source>
</evidence>
<reference evidence="4" key="1">
    <citation type="submission" date="2020-12" db="EMBL/GenBank/DDBJ databases">
        <title>PHA producing bacteria isolated from mangrove.</title>
        <authorList>
            <person name="Zheng W."/>
            <person name="Yu S."/>
            <person name="Huang Y."/>
        </authorList>
    </citation>
    <scope>NUCLEOTIDE SEQUENCE</scope>
    <source>
        <strain evidence="4">GN8-5</strain>
    </source>
</reference>
<keyword evidence="1" id="KW-0560">Oxidoreductase</keyword>